<evidence type="ECO:0000256" key="9">
    <source>
        <dbReference type="ARBA" id="ARBA00022989"/>
    </source>
</evidence>
<dbReference type="GO" id="GO:0046474">
    <property type="term" value="P:glycerophospholipid biosynthetic process"/>
    <property type="evidence" value="ECO:0007669"/>
    <property type="project" value="TreeGrafter"/>
</dbReference>
<dbReference type="PROSITE" id="PS00379">
    <property type="entry name" value="CDP_ALCOHOL_P_TRANSF"/>
    <property type="match status" value="1"/>
</dbReference>
<feature type="transmembrane region" description="Helical" evidence="17">
    <location>
        <begin position="151"/>
        <end position="171"/>
    </location>
</feature>
<feature type="transmembrane region" description="Helical" evidence="17">
    <location>
        <begin position="117"/>
        <end position="139"/>
    </location>
</feature>
<feature type="transmembrane region" description="Helical" evidence="17">
    <location>
        <begin position="9"/>
        <end position="27"/>
    </location>
</feature>
<dbReference type="Pfam" id="PF01066">
    <property type="entry name" value="CDP-OH_P_transf"/>
    <property type="match status" value="1"/>
</dbReference>
<keyword evidence="10" id="KW-0443">Lipid metabolism</keyword>
<proteinExistence type="inferred from homology"/>
<evidence type="ECO:0000256" key="7">
    <source>
        <dbReference type="ARBA" id="ARBA00022679"/>
    </source>
</evidence>
<organism evidence="18 19">
    <name type="scientific">Mariprofundus micogutta</name>
    <dbReference type="NCBI Taxonomy" id="1921010"/>
    <lineage>
        <taxon>Bacteria</taxon>
        <taxon>Pseudomonadati</taxon>
        <taxon>Pseudomonadota</taxon>
        <taxon>Candidatius Mariprofundia</taxon>
        <taxon>Mariprofundales</taxon>
        <taxon>Mariprofundaceae</taxon>
        <taxon>Mariprofundus</taxon>
    </lineage>
</organism>
<dbReference type="STRING" id="1921010.MMIC_P2452"/>
<keyword evidence="13" id="KW-1208">Phospholipid metabolism</keyword>
<evidence type="ECO:0000256" key="17">
    <source>
        <dbReference type="SAM" id="Phobius"/>
    </source>
</evidence>
<keyword evidence="9 17" id="KW-1133">Transmembrane helix</keyword>
<evidence type="ECO:0000256" key="16">
    <source>
        <dbReference type="RuleBase" id="RU003750"/>
    </source>
</evidence>
<evidence type="ECO:0000256" key="6">
    <source>
        <dbReference type="ARBA" id="ARBA00022516"/>
    </source>
</evidence>
<dbReference type="EC" id="2.7.8.5" evidence="4 15"/>
<dbReference type="Gene3D" id="1.20.120.1760">
    <property type="match status" value="1"/>
</dbReference>
<evidence type="ECO:0000256" key="10">
    <source>
        <dbReference type="ARBA" id="ARBA00023098"/>
    </source>
</evidence>
<dbReference type="InterPro" id="IPR043130">
    <property type="entry name" value="CDP-OH_PTrfase_TM_dom"/>
</dbReference>
<dbReference type="OrthoDB" id="5296679at2"/>
<comment type="caution">
    <text evidence="18">The sequence shown here is derived from an EMBL/GenBank/DDBJ whole genome shotgun (WGS) entry which is preliminary data.</text>
</comment>
<evidence type="ECO:0000256" key="2">
    <source>
        <dbReference type="ARBA" id="ARBA00005042"/>
    </source>
</evidence>
<keyword evidence="6" id="KW-0444">Lipid biosynthesis</keyword>
<evidence type="ECO:0000256" key="12">
    <source>
        <dbReference type="ARBA" id="ARBA00023209"/>
    </source>
</evidence>
<evidence type="ECO:0000256" key="1">
    <source>
        <dbReference type="ARBA" id="ARBA00004141"/>
    </source>
</evidence>
<evidence type="ECO:0000256" key="5">
    <source>
        <dbReference type="ARBA" id="ARBA00014944"/>
    </source>
</evidence>
<dbReference type="GO" id="GO:0008444">
    <property type="term" value="F:CDP-diacylglycerol-glycerol-3-phosphate 3-phosphatidyltransferase activity"/>
    <property type="evidence" value="ECO:0007669"/>
    <property type="project" value="UniProtKB-UniRule"/>
</dbReference>
<evidence type="ECO:0000313" key="18">
    <source>
        <dbReference type="EMBL" id="GAV21463.1"/>
    </source>
</evidence>
<evidence type="ECO:0000256" key="11">
    <source>
        <dbReference type="ARBA" id="ARBA00023136"/>
    </source>
</evidence>
<dbReference type="InterPro" id="IPR048254">
    <property type="entry name" value="CDP_ALCOHOL_P_TRANSF_CS"/>
</dbReference>
<dbReference type="InterPro" id="IPR004570">
    <property type="entry name" value="Phosphatidylglycerol_P_synth"/>
</dbReference>
<keyword evidence="8 17" id="KW-0812">Transmembrane</keyword>
<accession>A0A1L8CRD4</accession>
<dbReference type="InterPro" id="IPR050324">
    <property type="entry name" value="CDP-alcohol_PTase-I"/>
</dbReference>
<keyword evidence="12" id="KW-0594">Phospholipid biosynthesis</keyword>
<dbReference type="RefSeq" id="WP_072660752.1">
    <property type="nucleotide sequence ID" value="NZ_BDFD01000040.1"/>
</dbReference>
<evidence type="ECO:0000256" key="4">
    <source>
        <dbReference type="ARBA" id="ARBA00013170"/>
    </source>
</evidence>
<protein>
    <recommendedName>
        <fullName evidence="5 15">CDP-diacylglycerol--glycerol-3-phosphate 3-phosphatidyltransferase</fullName>
        <ecNumber evidence="4 15">2.7.8.5</ecNumber>
    </recommendedName>
</protein>
<evidence type="ECO:0000256" key="13">
    <source>
        <dbReference type="ARBA" id="ARBA00023264"/>
    </source>
</evidence>
<dbReference type="PANTHER" id="PTHR14269:SF62">
    <property type="entry name" value="CDP-DIACYLGLYCEROL--GLYCEROL-3-PHOSPHATE 3-PHOSPHATIDYLTRANSFERASE 1, CHLOROPLASTIC"/>
    <property type="match status" value="1"/>
</dbReference>
<gene>
    <name evidence="18" type="ORF">MMIC_P2452</name>
</gene>
<comment type="subcellular location">
    <subcellularLocation>
        <location evidence="1">Membrane</location>
        <topology evidence="1">Multi-pass membrane protein</topology>
    </subcellularLocation>
</comment>
<dbReference type="GO" id="GO:0016020">
    <property type="term" value="C:membrane"/>
    <property type="evidence" value="ECO:0007669"/>
    <property type="project" value="UniProtKB-SubCell"/>
</dbReference>
<evidence type="ECO:0000256" key="14">
    <source>
        <dbReference type="ARBA" id="ARBA00048586"/>
    </source>
</evidence>
<keyword evidence="11 17" id="KW-0472">Membrane</keyword>
<dbReference type="Proteomes" id="UP000231632">
    <property type="component" value="Unassembled WGS sequence"/>
</dbReference>
<dbReference type="PIRSF" id="PIRSF000847">
    <property type="entry name" value="Phos_ph_gly_syn"/>
    <property type="match status" value="1"/>
</dbReference>
<evidence type="ECO:0000256" key="8">
    <source>
        <dbReference type="ARBA" id="ARBA00022692"/>
    </source>
</evidence>
<evidence type="ECO:0000256" key="15">
    <source>
        <dbReference type="NCBIfam" id="TIGR00560"/>
    </source>
</evidence>
<dbReference type="NCBIfam" id="TIGR00560">
    <property type="entry name" value="pgsA"/>
    <property type="match status" value="1"/>
</dbReference>
<sequence>MQWTISNKLTMGRVILIPVLMVVFYLPDSMGHWISALVFVLAAATDWLDGYLARKRGEITPFGRFLDPVADKLLVATALVLLVSGGNAPAVLAVIIIGREITIGALREWLAERSTVVHVSLIAKWKTALQMAAISALLLHETILGLSMHDTGLILLWLAAALTLWSGYEYIRDAWPELMSRPDLTSPTGEKKEDL</sequence>
<evidence type="ECO:0000313" key="19">
    <source>
        <dbReference type="Proteomes" id="UP000231632"/>
    </source>
</evidence>
<dbReference type="PANTHER" id="PTHR14269">
    <property type="entry name" value="CDP-DIACYLGLYCEROL--GLYCEROL-3-PHOSPHATE 3-PHOSPHATIDYLTRANSFERASE-RELATED"/>
    <property type="match status" value="1"/>
</dbReference>
<dbReference type="AlphaFoldDB" id="A0A1L8CRD4"/>
<reference evidence="18 19" key="1">
    <citation type="journal article" date="2017" name="Arch. Microbiol.">
        <title>Mariprofundus micogutta sp. nov., a novel iron-oxidizing zetaproteobacterium isolated from a deep-sea hydrothermal field at the Bayonnaise knoll of the Izu-Ogasawara arc, and a description of Mariprofundales ord. nov. and Zetaproteobacteria classis nov.</title>
        <authorList>
            <person name="Makita H."/>
            <person name="Tanaka E."/>
            <person name="Mitsunobu S."/>
            <person name="Miyazaki M."/>
            <person name="Nunoura T."/>
            <person name="Uematsu K."/>
            <person name="Takaki Y."/>
            <person name="Nishi S."/>
            <person name="Shimamura S."/>
            <person name="Takai K."/>
        </authorList>
    </citation>
    <scope>NUCLEOTIDE SEQUENCE [LARGE SCALE GENOMIC DNA]</scope>
    <source>
        <strain evidence="18 19">ET2</strain>
    </source>
</reference>
<feature type="transmembrane region" description="Helical" evidence="17">
    <location>
        <begin position="73"/>
        <end position="97"/>
    </location>
</feature>
<keyword evidence="19" id="KW-1185">Reference proteome</keyword>
<comment type="similarity">
    <text evidence="3 16">Belongs to the CDP-alcohol phosphatidyltransferase class-I family.</text>
</comment>
<name>A0A1L8CRD4_9PROT</name>
<dbReference type="InterPro" id="IPR000462">
    <property type="entry name" value="CDP-OH_P_trans"/>
</dbReference>
<keyword evidence="7 16" id="KW-0808">Transferase</keyword>
<comment type="catalytic activity">
    <reaction evidence="14">
        <text>a CDP-1,2-diacyl-sn-glycerol + sn-glycerol 3-phosphate = a 1,2-diacyl-sn-glycero-3-phospho-(1'-sn-glycero-3'-phosphate) + CMP + H(+)</text>
        <dbReference type="Rhea" id="RHEA:12593"/>
        <dbReference type="ChEBI" id="CHEBI:15378"/>
        <dbReference type="ChEBI" id="CHEBI:57597"/>
        <dbReference type="ChEBI" id="CHEBI:58332"/>
        <dbReference type="ChEBI" id="CHEBI:60110"/>
        <dbReference type="ChEBI" id="CHEBI:60377"/>
        <dbReference type="EC" id="2.7.8.5"/>
    </reaction>
</comment>
<comment type="pathway">
    <text evidence="2">Phospholipid metabolism; phosphatidylglycerol biosynthesis; phosphatidylglycerol from CDP-diacylglycerol: step 1/2.</text>
</comment>
<dbReference type="EMBL" id="BDFD01000040">
    <property type="protein sequence ID" value="GAV21463.1"/>
    <property type="molecule type" value="Genomic_DNA"/>
</dbReference>
<evidence type="ECO:0000256" key="3">
    <source>
        <dbReference type="ARBA" id="ARBA00010441"/>
    </source>
</evidence>